<evidence type="ECO:0000256" key="1">
    <source>
        <dbReference type="ARBA" id="ARBA00000644"/>
    </source>
</evidence>
<protein>
    <submittedName>
        <fullName evidence="2">Glucosamine-6-phosphate isomerase</fullName>
    </submittedName>
</protein>
<dbReference type="AlphaFoldDB" id="A0A196SAR9"/>
<dbReference type="GO" id="GO:0019262">
    <property type="term" value="P:N-acetylneuraminate catabolic process"/>
    <property type="evidence" value="ECO:0007669"/>
    <property type="project" value="TreeGrafter"/>
</dbReference>
<dbReference type="InterPro" id="IPR004547">
    <property type="entry name" value="Glucosamine6P_isomerase"/>
</dbReference>
<dbReference type="GO" id="GO:0006043">
    <property type="term" value="P:glucosamine catabolic process"/>
    <property type="evidence" value="ECO:0007669"/>
    <property type="project" value="TreeGrafter"/>
</dbReference>
<evidence type="ECO:0000313" key="3">
    <source>
        <dbReference type="Proteomes" id="UP000078348"/>
    </source>
</evidence>
<comment type="catalytic activity">
    <reaction evidence="1">
        <text>alpha-D-glucosamine 6-phosphate + H2O = beta-D-fructose 6-phosphate + NH4(+)</text>
        <dbReference type="Rhea" id="RHEA:12172"/>
        <dbReference type="ChEBI" id="CHEBI:15377"/>
        <dbReference type="ChEBI" id="CHEBI:28938"/>
        <dbReference type="ChEBI" id="CHEBI:57634"/>
        <dbReference type="ChEBI" id="CHEBI:75989"/>
        <dbReference type="EC" id="3.5.99.6"/>
    </reaction>
</comment>
<proteinExistence type="predicted"/>
<keyword evidence="2" id="KW-0413">Isomerase</keyword>
<dbReference type="EMBL" id="LXWW01000288">
    <property type="protein sequence ID" value="OAO14145.1"/>
    <property type="molecule type" value="Genomic_DNA"/>
</dbReference>
<accession>A0A196SAR9</accession>
<dbReference type="PANTHER" id="PTHR11280:SF5">
    <property type="entry name" value="GLUCOSAMINE-6-PHOSPHATE ISOMERASE"/>
    <property type="match status" value="1"/>
</dbReference>
<dbReference type="OrthoDB" id="193455at2759"/>
<dbReference type="Gene3D" id="3.40.50.1360">
    <property type="match status" value="1"/>
</dbReference>
<dbReference type="STRING" id="478820.A0A196SAR9"/>
<dbReference type="InterPro" id="IPR037171">
    <property type="entry name" value="NagB/RpiA_transferase-like"/>
</dbReference>
<organism evidence="2 3">
    <name type="scientific">Blastocystis sp. subtype 1 (strain ATCC 50177 / NandII)</name>
    <dbReference type="NCBI Taxonomy" id="478820"/>
    <lineage>
        <taxon>Eukaryota</taxon>
        <taxon>Sar</taxon>
        <taxon>Stramenopiles</taxon>
        <taxon>Bigyra</taxon>
        <taxon>Opalozoa</taxon>
        <taxon>Opalinata</taxon>
        <taxon>Blastocystidae</taxon>
        <taxon>Blastocystis</taxon>
    </lineage>
</organism>
<evidence type="ECO:0000313" key="2">
    <source>
        <dbReference type="EMBL" id="OAO14145.1"/>
    </source>
</evidence>
<dbReference type="SUPFAM" id="SSF100950">
    <property type="entry name" value="NagB/RpiA/CoA transferase-like"/>
    <property type="match status" value="1"/>
</dbReference>
<dbReference type="Proteomes" id="UP000078348">
    <property type="component" value="Unassembled WGS sequence"/>
</dbReference>
<sequence>MRVIIENNNTDALRFAADYIVRKIKEFAPTEDKPFSLVLPNPLPSMKPLYDDLVTAFKSGDVSFRNVVFFQLEEFRGIGKDDVRSFASRMYEYFFRFVDAVPENVFFLNGTAVDYEAECSAFEEEIKRIGGLRLVCCEVDSEAAIGGNTPGSCLTSKTRQKTRTSFIINDRFHTRNGLLDYDYEEEAIDEAAMGSKYVLTMGLGTIMEAHEVCALFVGAHAARSLHHVLEESVSNMFPASILQYHERACVICEKRSISTLRYTTVEYFVGLRENYNVVHNLGNQLKDDDSPYNHAYRYSLEVPDDLMVDASAELSEPQLMTTDFGLQRLRTHSPCAEKE</sequence>
<dbReference type="GO" id="GO:0016853">
    <property type="term" value="F:isomerase activity"/>
    <property type="evidence" value="ECO:0007669"/>
    <property type="project" value="UniProtKB-KW"/>
</dbReference>
<gene>
    <name evidence="2" type="ORF">AV274_4213</name>
</gene>
<keyword evidence="3" id="KW-1185">Reference proteome</keyword>
<dbReference type="GO" id="GO:0042802">
    <property type="term" value="F:identical protein binding"/>
    <property type="evidence" value="ECO:0007669"/>
    <property type="project" value="TreeGrafter"/>
</dbReference>
<name>A0A196SAR9_BLAHN</name>
<reference evidence="2 3" key="1">
    <citation type="submission" date="2016-05" db="EMBL/GenBank/DDBJ databases">
        <title>Nuclear genome of Blastocystis sp. subtype 1 NandII.</title>
        <authorList>
            <person name="Gentekaki E."/>
            <person name="Curtis B."/>
            <person name="Stairs C."/>
            <person name="Eme L."/>
            <person name="Herman E."/>
            <person name="Klimes V."/>
            <person name="Arias M.C."/>
            <person name="Elias M."/>
            <person name="Hilliou F."/>
            <person name="Klute M."/>
            <person name="Malik S.-B."/>
            <person name="Pightling A."/>
            <person name="Rachubinski R."/>
            <person name="Salas D."/>
            <person name="Schlacht A."/>
            <person name="Suga H."/>
            <person name="Archibald J."/>
            <person name="Ball S.G."/>
            <person name="Clark G."/>
            <person name="Dacks J."/>
            <person name="Van Der Giezen M."/>
            <person name="Tsaousis A."/>
            <person name="Roger A."/>
        </authorList>
    </citation>
    <scope>NUCLEOTIDE SEQUENCE [LARGE SCALE GENOMIC DNA]</scope>
    <source>
        <strain evidence="3">ATCC 50177 / NandII</strain>
    </source>
</reference>
<comment type="caution">
    <text evidence="2">The sequence shown here is derived from an EMBL/GenBank/DDBJ whole genome shotgun (WGS) entry which is preliminary data.</text>
</comment>
<dbReference type="PANTHER" id="PTHR11280">
    <property type="entry name" value="GLUCOSAMINE-6-PHOSPHATE ISOMERASE"/>
    <property type="match status" value="1"/>
</dbReference>
<dbReference type="GO" id="GO:0006046">
    <property type="term" value="P:N-acetylglucosamine catabolic process"/>
    <property type="evidence" value="ECO:0007669"/>
    <property type="project" value="TreeGrafter"/>
</dbReference>
<dbReference type="GO" id="GO:0005737">
    <property type="term" value="C:cytoplasm"/>
    <property type="evidence" value="ECO:0007669"/>
    <property type="project" value="TreeGrafter"/>
</dbReference>
<dbReference type="GO" id="GO:0004342">
    <property type="term" value="F:glucosamine-6-phosphate deaminase activity"/>
    <property type="evidence" value="ECO:0007669"/>
    <property type="project" value="UniProtKB-EC"/>
</dbReference>